<keyword evidence="1" id="KW-0732">Signal</keyword>
<feature type="chain" id="PRO_5036266918" evidence="1">
    <location>
        <begin position="20"/>
        <end position="163"/>
    </location>
</feature>
<dbReference type="EMBL" id="JACAZI010000001">
    <property type="protein sequence ID" value="KAF7372015.1"/>
    <property type="molecule type" value="Genomic_DNA"/>
</dbReference>
<dbReference type="OrthoDB" id="3342934at2759"/>
<evidence type="ECO:0000313" key="2">
    <source>
        <dbReference type="EMBL" id="KAF7372015.1"/>
    </source>
</evidence>
<sequence length="163" mass="17134">MNAFLGAALLTGLRVRAETHTVYLNNKCGCGTSPMLIRGGQVLSSGANFTINGPLSSAIAYLQTTSGQQCGFNGEGCALIETTLTNPVPGRPGSGSSTDISLIPPHNFTVPVGFRYFNGCDGNGTECLLANCSTAFHRPEDTKVQVACQQDDVNLEIIFCSQL</sequence>
<dbReference type="AlphaFoldDB" id="A0A8H6Z3P4"/>
<evidence type="ECO:0000313" key="4">
    <source>
        <dbReference type="Proteomes" id="UP000620124"/>
    </source>
</evidence>
<feature type="signal peptide" evidence="1">
    <location>
        <begin position="1"/>
        <end position="19"/>
    </location>
</feature>
<accession>A0A8H6Z3P4</accession>
<keyword evidence="4" id="KW-1185">Reference proteome</keyword>
<name>A0A8H6Z3P4_9AGAR</name>
<comment type="caution">
    <text evidence="2">The sequence shown here is derived from an EMBL/GenBank/DDBJ whole genome shotgun (WGS) entry which is preliminary data.</text>
</comment>
<dbReference type="Proteomes" id="UP000620124">
    <property type="component" value="Unassembled WGS sequence"/>
</dbReference>
<proteinExistence type="predicted"/>
<evidence type="ECO:0000313" key="3">
    <source>
        <dbReference type="EMBL" id="KAF7372124.1"/>
    </source>
</evidence>
<dbReference type="EMBL" id="JACAZI010000001">
    <property type="protein sequence ID" value="KAF7372124.1"/>
    <property type="molecule type" value="Genomic_DNA"/>
</dbReference>
<reference evidence="2" key="1">
    <citation type="submission" date="2020-05" db="EMBL/GenBank/DDBJ databases">
        <title>Mycena genomes resolve the evolution of fungal bioluminescence.</title>
        <authorList>
            <person name="Tsai I.J."/>
        </authorList>
    </citation>
    <scope>NUCLEOTIDE SEQUENCE</scope>
    <source>
        <strain evidence="2">CCC161011</strain>
    </source>
</reference>
<gene>
    <name evidence="2" type="ORF">MVEN_00059700</name>
    <name evidence="3" type="ORF">MVEN_00071300</name>
</gene>
<protein>
    <submittedName>
        <fullName evidence="2">Glycopeptide</fullName>
    </submittedName>
</protein>
<organism evidence="2 4">
    <name type="scientific">Mycena venus</name>
    <dbReference type="NCBI Taxonomy" id="2733690"/>
    <lineage>
        <taxon>Eukaryota</taxon>
        <taxon>Fungi</taxon>
        <taxon>Dikarya</taxon>
        <taxon>Basidiomycota</taxon>
        <taxon>Agaricomycotina</taxon>
        <taxon>Agaricomycetes</taxon>
        <taxon>Agaricomycetidae</taxon>
        <taxon>Agaricales</taxon>
        <taxon>Marasmiineae</taxon>
        <taxon>Mycenaceae</taxon>
        <taxon>Mycena</taxon>
    </lineage>
</organism>
<evidence type="ECO:0000256" key="1">
    <source>
        <dbReference type="SAM" id="SignalP"/>
    </source>
</evidence>